<protein>
    <submittedName>
        <fullName evidence="5">DNA-binding GntR family transcriptional regulator</fullName>
    </submittedName>
</protein>
<dbReference type="InterPro" id="IPR000524">
    <property type="entry name" value="Tscrpt_reg_HTH_GntR"/>
</dbReference>
<dbReference type="SUPFAM" id="SSF46785">
    <property type="entry name" value="Winged helix' DNA-binding domain"/>
    <property type="match status" value="2"/>
</dbReference>
<evidence type="ECO:0000313" key="5">
    <source>
        <dbReference type="EMBL" id="MBB5778360.1"/>
    </source>
</evidence>
<dbReference type="PANTHER" id="PTHR44846">
    <property type="entry name" value="MANNOSYL-D-GLYCERATE TRANSPORT/METABOLISM SYSTEM REPRESSOR MNGR-RELATED"/>
    <property type="match status" value="1"/>
</dbReference>
<keyword evidence="6" id="KW-1185">Reference proteome</keyword>
<feature type="domain" description="HTH gntR-type" evidence="4">
    <location>
        <begin position="85"/>
        <end position="153"/>
    </location>
</feature>
<dbReference type="InterPro" id="IPR050679">
    <property type="entry name" value="Bact_HTH_transcr_reg"/>
</dbReference>
<evidence type="ECO:0000313" key="6">
    <source>
        <dbReference type="Proteomes" id="UP000579153"/>
    </source>
</evidence>
<evidence type="ECO:0000256" key="1">
    <source>
        <dbReference type="ARBA" id="ARBA00023015"/>
    </source>
</evidence>
<keyword evidence="3" id="KW-0804">Transcription</keyword>
<gene>
    <name evidence="5" type="ORF">HD596_005116</name>
</gene>
<dbReference type="GO" id="GO:0003677">
    <property type="term" value="F:DNA binding"/>
    <property type="evidence" value="ECO:0007669"/>
    <property type="project" value="UniProtKB-KW"/>
</dbReference>
<evidence type="ECO:0000256" key="3">
    <source>
        <dbReference type="ARBA" id="ARBA00023163"/>
    </source>
</evidence>
<dbReference type="PROSITE" id="PS50949">
    <property type="entry name" value="HTH_GNTR"/>
    <property type="match status" value="2"/>
</dbReference>
<proteinExistence type="predicted"/>
<dbReference type="GO" id="GO:0045892">
    <property type="term" value="P:negative regulation of DNA-templated transcription"/>
    <property type="evidence" value="ECO:0007669"/>
    <property type="project" value="TreeGrafter"/>
</dbReference>
<keyword evidence="2 5" id="KW-0238">DNA-binding</keyword>
<name>A0A7W9LC49_9ACTN</name>
<evidence type="ECO:0000259" key="4">
    <source>
        <dbReference type="PROSITE" id="PS50949"/>
    </source>
</evidence>
<dbReference type="InterPro" id="IPR036390">
    <property type="entry name" value="WH_DNA-bd_sf"/>
</dbReference>
<feature type="domain" description="HTH gntR-type" evidence="4">
    <location>
        <begin position="8"/>
        <end position="76"/>
    </location>
</feature>
<evidence type="ECO:0000256" key="2">
    <source>
        <dbReference type="ARBA" id="ARBA00023125"/>
    </source>
</evidence>
<dbReference type="CDD" id="cd07377">
    <property type="entry name" value="WHTH_GntR"/>
    <property type="match status" value="2"/>
</dbReference>
<comment type="caution">
    <text evidence="5">The sequence shown here is derived from an EMBL/GenBank/DDBJ whole genome shotgun (WGS) entry which is preliminary data.</text>
</comment>
<organism evidence="5 6">
    <name type="scientific">Nonomuraea jabiensis</name>
    <dbReference type="NCBI Taxonomy" id="882448"/>
    <lineage>
        <taxon>Bacteria</taxon>
        <taxon>Bacillati</taxon>
        <taxon>Actinomycetota</taxon>
        <taxon>Actinomycetes</taxon>
        <taxon>Streptosporangiales</taxon>
        <taxon>Streptosporangiaceae</taxon>
        <taxon>Nonomuraea</taxon>
    </lineage>
</organism>
<accession>A0A7W9LC49</accession>
<dbReference type="GO" id="GO:0003700">
    <property type="term" value="F:DNA-binding transcription factor activity"/>
    <property type="evidence" value="ECO:0007669"/>
    <property type="project" value="InterPro"/>
</dbReference>
<keyword evidence="1" id="KW-0805">Transcription regulation</keyword>
<dbReference type="EMBL" id="JACHMB010000001">
    <property type="protein sequence ID" value="MBB5778360.1"/>
    <property type="molecule type" value="Genomic_DNA"/>
</dbReference>
<dbReference type="Proteomes" id="UP000579153">
    <property type="component" value="Unassembled WGS sequence"/>
</dbReference>
<dbReference type="AlphaFoldDB" id="A0A7W9LC49"/>
<reference evidence="5 6" key="1">
    <citation type="submission" date="2020-08" db="EMBL/GenBank/DDBJ databases">
        <title>Sequencing the genomes of 1000 actinobacteria strains.</title>
        <authorList>
            <person name="Klenk H.-P."/>
        </authorList>
    </citation>
    <scope>NUCLEOTIDE SEQUENCE [LARGE SCALE GENOMIC DNA]</scope>
    <source>
        <strain evidence="5 6">DSM 45507</strain>
    </source>
</reference>
<dbReference type="Gene3D" id="1.10.10.10">
    <property type="entry name" value="Winged helix-like DNA-binding domain superfamily/Winged helix DNA-binding domain"/>
    <property type="match status" value="2"/>
</dbReference>
<dbReference type="PANTHER" id="PTHR44846:SF1">
    <property type="entry name" value="MANNOSYL-D-GLYCERATE TRANSPORT_METABOLISM SYSTEM REPRESSOR MNGR-RELATED"/>
    <property type="match status" value="1"/>
</dbReference>
<dbReference type="InterPro" id="IPR036388">
    <property type="entry name" value="WH-like_DNA-bd_sf"/>
</dbReference>
<dbReference type="RefSeq" id="WP_185071802.1">
    <property type="nucleotide sequence ID" value="NZ_JACHMB010000001.1"/>
</dbReference>
<dbReference type="SMART" id="SM00345">
    <property type="entry name" value="HTH_GNTR"/>
    <property type="match status" value="2"/>
</dbReference>
<dbReference type="Pfam" id="PF00392">
    <property type="entry name" value="GntR"/>
    <property type="match status" value="2"/>
</dbReference>
<sequence length="163" mass="18075">MLDRDGPVPIYVQIADAIQEQIVGGRLRAGEAVPSEAALEARFGVARSTARNVVRELRERRLVHTVQGEGTFVGPVGIPRIRPKRALYLDIAHDIAAKIRCGKFRPNCSISSDTTLMLRHGVAKVTVRKAIAHLREQGWVFTVPYRGTFVNEPGKWPSREGAR</sequence>